<organism evidence="1 2">
    <name type="scientific">Lachancea nothofagi CBS 11611</name>
    <dbReference type="NCBI Taxonomy" id="1266666"/>
    <lineage>
        <taxon>Eukaryota</taxon>
        <taxon>Fungi</taxon>
        <taxon>Dikarya</taxon>
        <taxon>Ascomycota</taxon>
        <taxon>Saccharomycotina</taxon>
        <taxon>Saccharomycetes</taxon>
        <taxon>Saccharomycetales</taxon>
        <taxon>Saccharomycetaceae</taxon>
        <taxon>Lachancea</taxon>
    </lineage>
</organism>
<dbReference type="AlphaFoldDB" id="A0A1G4JX47"/>
<evidence type="ECO:0000313" key="1">
    <source>
        <dbReference type="EMBL" id="SCU95678.1"/>
    </source>
</evidence>
<dbReference type="Proteomes" id="UP000189911">
    <property type="component" value="Chromosome E"/>
</dbReference>
<proteinExistence type="predicted"/>
<sequence>MALACGMGWAGPGWVTVWVGTWRCGMRDAGCGMRDLSYRRRPSGFVVRNWTFGRRPVSQRSIVGVRLRKANASRCGTDRLTQIGSARAFRALGKNFRWLLCELGSPWAVLVESSSLQRGLSSERSGWWNTARVAARAVRQLVPGGVVGPLAWDSGKQKKKKIAIRFGLRETKDGDGER</sequence>
<accession>A0A1G4JX47</accession>
<dbReference type="EMBL" id="LT598451">
    <property type="protein sequence ID" value="SCU95678.1"/>
    <property type="molecule type" value="Genomic_DNA"/>
</dbReference>
<keyword evidence="2" id="KW-1185">Reference proteome</keyword>
<name>A0A1G4JX47_9SACH</name>
<evidence type="ECO:0000313" key="2">
    <source>
        <dbReference type="Proteomes" id="UP000189911"/>
    </source>
</evidence>
<protein>
    <submittedName>
        <fullName evidence="1">LANO_0E11012g1_1</fullName>
    </submittedName>
</protein>
<gene>
    <name evidence="1" type="ORF">LANO_0E11012G</name>
</gene>
<reference evidence="2" key="1">
    <citation type="submission" date="2016-03" db="EMBL/GenBank/DDBJ databases">
        <authorList>
            <person name="Devillers Hugo."/>
        </authorList>
    </citation>
    <scope>NUCLEOTIDE SEQUENCE [LARGE SCALE GENOMIC DNA]</scope>
</reference>